<name>A0A927R5J1_9BACL</name>
<feature type="transmembrane region" description="Helical" evidence="1">
    <location>
        <begin position="61"/>
        <end position="85"/>
    </location>
</feature>
<dbReference type="EMBL" id="JADBEL010000021">
    <property type="protein sequence ID" value="MBE1556098.1"/>
    <property type="molecule type" value="Genomic_DNA"/>
</dbReference>
<evidence type="ECO:0000313" key="2">
    <source>
        <dbReference type="EMBL" id="MBE1556098.1"/>
    </source>
</evidence>
<sequence>MKTFFQNSYFGFILLFLYVLLNYFGSIQRMNIMDLDSYMYEATKDIEGSGTVFALIAYDPIFQVLFSFVLMIFLAAIFLLARFIFLTVTSAKIWNGMYVIFAMTVLYLMFSVGSAAIHHMEWGIYLLVLQECMLILFGVFALGHIKLLRGT</sequence>
<accession>A0A927R5J1</accession>
<keyword evidence="1" id="KW-0812">Transmembrane</keyword>
<comment type="caution">
    <text evidence="2">The sequence shown here is derived from an EMBL/GenBank/DDBJ whole genome shotgun (WGS) entry which is preliminary data.</text>
</comment>
<keyword evidence="1" id="KW-0472">Membrane</keyword>
<evidence type="ECO:0000313" key="3">
    <source>
        <dbReference type="Proteomes" id="UP000658225"/>
    </source>
</evidence>
<organism evidence="2 3">
    <name type="scientific">Sporosarcina limicola</name>
    <dbReference type="NCBI Taxonomy" id="34101"/>
    <lineage>
        <taxon>Bacteria</taxon>
        <taxon>Bacillati</taxon>
        <taxon>Bacillota</taxon>
        <taxon>Bacilli</taxon>
        <taxon>Bacillales</taxon>
        <taxon>Caryophanaceae</taxon>
        <taxon>Sporosarcina</taxon>
    </lineage>
</organism>
<feature type="transmembrane region" description="Helical" evidence="1">
    <location>
        <begin position="7"/>
        <end position="25"/>
    </location>
</feature>
<feature type="transmembrane region" description="Helical" evidence="1">
    <location>
        <begin position="123"/>
        <end position="145"/>
    </location>
</feature>
<proteinExistence type="predicted"/>
<keyword evidence="3" id="KW-1185">Reference proteome</keyword>
<dbReference type="RefSeq" id="WP_192599771.1">
    <property type="nucleotide sequence ID" value="NZ_JADBEL010000021.1"/>
</dbReference>
<evidence type="ECO:0000256" key="1">
    <source>
        <dbReference type="SAM" id="Phobius"/>
    </source>
</evidence>
<gene>
    <name evidence="2" type="ORF">H4683_003219</name>
</gene>
<dbReference type="AlphaFoldDB" id="A0A927R5J1"/>
<feature type="transmembrane region" description="Helical" evidence="1">
    <location>
        <begin position="97"/>
        <end position="117"/>
    </location>
</feature>
<keyword evidence="1" id="KW-1133">Transmembrane helix</keyword>
<reference evidence="2" key="1">
    <citation type="submission" date="2020-10" db="EMBL/GenBank/DDBJ databases">
        <title>Genomic Encyclopedia of Type Strains, Phase IV (KMG-IV): sequencing the most valuable type-strain genomes for metagenomic binning, comparative biology and taxonomic classification.</title>
        <authorList>
            <person name="Goeker M."/>
        </authorList>
    </citation>
    <scope>NUCLEOTIDE SEQUENCE</scope>
    <source>
        <strain evidence="2">DSM 13886</strain>
    </source>
</reference>
<protein>
    <submittedName>
        <fullName evidence="2">Uncharacterized protein</fullName>
    </submittedName>
</protein>
<dbReference type="Proteomes" id="UP000658225">
    <property type="component" value="Unassembled WGS sequence"/>
</dbReference>